<accession>A0A3B5PSA0</accession>
<name>A0A3B5PSA0_XIPMA</name>
<dbReference type="GeneTree" id="ENSGT00940000177179"/>
<dbReference type="STRING" id="8083.ENSXMAP00000021800"/>
<dbReference type="AlphaFoldDB" id="A0A3B5PSA0"/>
<dbReference type="SUPFAM" id="SSF49265">
    <property type="entry name" value="Fibronectin type III"/>
    <property type="match status" value="1"/>
</dbReference>
<dbReference type="PROSITE" id="PS50853">
    <property type="entry name" value="FN3"/>
    <property type="match status" value="1"/>
</dbReference>
<dbReference type="Proteomes" id="UP000002852">
    <property type="component" value="Unassembled WGS sequence"/>
</dbReference>
<evidence type="ECO:0000313" key="3">
    <source>
        <dbReference type="Proteomes" id="UP000002852"/>
    </source>
</evidence>
<dbReference type="InterPro" id="IPR036116">
    <property type="entry name" value="FN3_sf"/>
</dbReference>
<reference evidence="3" key="1">
    <citation type="submission" date="2012-01" db="EMBL/GenBank/DDBJ databases">
        <authorList>
            <person name="Walter R."/>
            <person name="Schartl M."/>
            <person name="Warren W."/>
        </authorList>
    </citation>
    <scope>NUCLEOTIDE SEQUENCE [LARGE SCALE GENOMIC DNA]</scope>
    <source>
        <strain evidence="3">JP 163 A</strain>
    </source>
</reference>
<dbReference type="OMA" id="WVESQKM"/>
<evidence type="ECO:0000259" key="1">
    <source>
        <dbReference type="PROSITE" id="PS50853"/>
    </source>
</evidence>
<organism evidence="2 3">
    <name type="scientific">Xiphophorus maculatus</name>
    <name type="common">Southern platyfish</name>
    <name type="synonym">Platypoecilus maculatus</name>
    <dbReference type="NCBI Taxonomy" id="8083"/>
    <lineage>
        <taxon>Eukaryota</taxon>
        <taxon>Metazoa</taxon>
        <taxon>Chordata</taxon>
        <taxon>Craniata</taxon>
        <taxon>Vertebrata</taxon>
        <taxon>Euteleostomi</taxon>
        <taxon>Actinopterygii</taxon>
        <taxon>Neopterygii</taxon>
        <taxon>Teleostei</taxon>
        <taxon>Neoteleostei</taxon>
        <taxon>Acanthomorphata</taxon>
        <taxon>Ovalentaria</taxon>
        <taxon>Atherinomorphae</taxon>
        <taxon>Cyprinodontiformes</taxon>
        <taxon>Poeciliidae</taxon>
        <taxon>Poeciliinae</taxon>
        <taxon>Xiphophorus</taxon>
    </lineage>
</organism>
<reference evidence="2" key="4">
    <citation type="submission" date="2025-09" db="UniProtKB">
        <authorList>
            <consortium name="Ensembl"/>
        </authorList>
    </citation>
    <scope>IDENTIFICATION</scope>
    <source>
        <strain evidence="2">JP 163 A</strain>
    </source>
</reference>
<dbReference type="SMART" id="SM00060">
    <property type="entry name" value="FN3"/>
    <property type="match status" value="1"/>
</dbReference>
<sequence length="85" mass="9541">GLSKIKITNLSVFNVTTSSLFVYWTKPKGSSSFYRIHWKGGEISLQRNVSETYLTISNLTAGEQYTITVTAVAADKHSCYIHKDH</sequence>
<dbReference type="InParanoid" id="A0A3B5PSA0"/>
<reference evidence="3" key="2">
    <citation type="journal article" date="2013" name="Nat. Genet.">
        <title>The genome of the platyfish, Xiphophorus maculatus, provides insights into evolutionary adaptation and several complex traits.</title>
        <authorList>
            <person name="Schartl M."/>
            <person name="Walter R.B."/>
            <person name="Shen Y."/>
            <person name="Garcia T."/>
            <person name="Catchen J."/>
            <person name="Amores A."/>
            <person name="Braasch I."/>
            <person name="Chalopin D."/>
            <person name="Volff J.N."/>
            <person name="Lesch K.P."/>
            <person name="Bisazza A."/>
            <person name="Minx P."/>
            <person name="Hillier L."/>
            <person name="Wilson R.K."/>
            <person name="Fuerstenberg S."/>
            <person name="Boore J."/>
            <person name="Searle S."/>
            <person name="Postlethwait J.H."/>
            <person name="Warren W.C."/>
        </authorList>
    </citation>
    <scope>NUCLEOTIDE SEQUENCE [LARGE SCALE GENOMIC DNA]</scope>
    <source>
        <strain evidence="3">JP 163 A</strain>
    </source>
</reference>
<evidence type="ECO:0000313" key="2">
    <source>
        <dbReference type="Ensembl" id="ENSXMAP00000021800.1"/>
    </source>
</evidence>
<dbReference type="Gene3D" id="2.60.40.10">
    <property type="entry name" value="Immunoglobulins"/>
    <property type="match status" value="1"/>
</dbReference>
<keyword evidence="3" id="KW-1185">Reference proteome</keyword>
<dbReference type="InterPro" id="IPR003961">
    <property type="entry name" value="FN3_dom"/>
</dbReference>
<protein>
    <recommendedName>
        <fullName evidence="1">Fibronectin type-III domain-containing protein</fullName>
    </recommendedName>
</protein>
<feature type="domain" description="Fibronectin type-III" evidence="1">
    <location>
        <begin position="6"/>
        <end position="85"/>
    </location>
</feature>
<reference evidence="2" key="3">
    <citation type="submission" date="2025-08" db="UniProtKB">
        <authorList>
            <consortium name="Ensembl"/>
        </authorList>
    </citation>
    <scope>IDENTIFICATION</scope>
    <source>
        <strain evidence="2">JP 163 A</strain>
    </source>
</reference>
<proteinExistence type="predicted"/>
<dbReference type="Ensembl" id="ENSXMAT00000033120.1">
    <property type="protein sequence ID" value="ENSXMAP00000021800.1"/>
    <property type="gene ID" value="ENSXMAG00000025057.1"/>
</dbReference>
<dbReference type="Pfam" id="PF00041">
    <property type="entry name" value="fn3"/>
    <property type="match status" value="1"/>
</dbReference>
<dbReference type="CDD" id="cd00063">
    <property type="entry name" value="FN3"/>
    <property type="match status" value="1"/>
</dbReference>
<dbReference type="InterPro" id="IPR013783">
    <property type="entry name" value="Ig-like_fold"/>
</dbReference>